<dbReference type="AlphaFoldDB" id="A0A0F9HLU5"/>
<evidence type="ECO:0000259" key="1">
    <source>
        <dbReference type="Pfam" id="PF13524"/>
    </source>
</evidence>
<organism evidence="2">
    <name type="scientific">marine sediment metagenome</name>
    <dbReference type="NCBI Taxonomy" id="412755"/>
    <lineage>
        <taxon>unclassified sequences</taxon>
        <taxon>metagenomes</taxon>
        <taxon>ecological metagenomes</taxon>
    </lineage>
</organism>
<comment type="caution">
    <text evidence="2">The sequence shown here is derived from an EMBL/GenBank/DDBJ whole genome shotgun (WGS) entry which is preliminary data.</text>
</comment>
<evidence type="ECO:0000313" key="2">
    <source>
        <dbReference type="EMBL" id="KKL82705.1"/>
    </source>
</evidence>
<dbReference type="InterPro" id="IPR055259">
    <property type="entry name" value="YkvP/CgeB_Glyco_trans-like"/>
</dbReference>
<feature type="domain" description="Spore protein YkvP/CgeB glycosyl transferase-like" evidence="1">
    <location>
        <begin position="158"/>
        <end position="299"/>
    </location>
</feature>
<reference evidence="2" key="1">
    <citation type="journal article" date="2015" name="Nature">
        <title>Complex archaea that bridge the gap between prokaryotes and eukaryotes.</title>
        <authorList>
            <person name="Spang A."/>
            <person name="Saw J.H."/>
            <person name="Jorgensen S.L."/>
            <person name="Zaremba-Niedzwiedzka K."/>
            <person name="Martijn J."/>
            <person name="Lind A.E."/>
            <person name="van Eijk R."/>
            <person name="Schleper C."/>
            <person name="Guy L."/>
            <person name="Ettema T.J."/>
        </authorList>
    </citation>
    <scope>NUCLEOTIDE SEQUENCE</scope>
</reference>
<dbReference type="Pfam" id="PF13524">
    <property type="entry name" value="Glyco_trans_1_2"/>
    <property type="match status" value="1"/>
</dbReference>
<name>A0A0F9HLU5_9ZZZZ</name>
<gene>
    <name evidence="2" type="ORF">LCGC14_1982100</name>
</gene>
<sequence length="302" mass="34167">MGAQEWNHVGAGMKALFITPFIHDQCPLVAAWNSWNEPATHKTFNVWDEPNDESILQIVRDTTPDVIFYVGGNAGKGLPSFETFRDLRNLAPLIHLCWDATDSAWHATLTEYKKYECFNLQVAMDGGTDSPVDMATLTPCDPRPYERSSDVRNIRCAFAGQNVNRAFNPIDQHPRWNILMPLVKMKLVKYRRRDNSPYSDYAAYLKGCQMLLNISHTGSGKAHHVKVRVVEAGFAGCALLEMKQAPTIHWIPKECLFLYSDVEEAAEIIRSAEIVDKASALSAYVRDNYSPQRIYESILARL</sequence>
<protein>
    <recommendedName>
        <fullName evidence="1">Spore protein YkvP/CgeB glycosyl transferase-like domain-containing protein</fullName>
    </recommendedName>
</protein>
<accession>A0A0F9HLU5</accession>
<dbReference type="EMBL" id="LAZR01022199">
    <property type="protein sequence ID" value="KKL82705.1"/>
    <property type="molecule type" value="Genomic_DNA"/>
</dbReference>
<proteinExistence type="predicted"/>